<comment type="caution">
    <text evidence="11">The sequence shown here is derived from an EMBL/GenBank/DDBJ whole genome shotgun (WGS) entry which is preliminary data.</text>
</comment>
<dbReference type="PANTHER" id="PTHR21666">
    <property type="entry name" value="PEPTIDASE-RELATED"/>
    <property type="match status" value="1"/>
</dbReference>
<dbReference type="SUPFAM" id="SSF51261">
    <property type="entry name" value="Duplicated hybrid motif"/>
    <property type="match status" value="1"/>
</dbReference>
<name>A0A2S7W0S3_PHOAN</name>
<comment type="cofactor">
    <cofactor evidence="1">
        <name>Zn(2+)</name>
        <dbReference type="ChEBI" id="CHEBI:29105"/>
    </cofactor>
</comment>
<protein>
    <submittedName>
        <fullName evidence="11">Murein DD-endopeptidase MepM</fullName>
    </submittedName>
</protein>
<evidence type="ECO:0000313" key="11">
    <source>
        <dbReference type="EMBL" id="PQJ67424.1"/>
    </source>
</evidence>
<dbReference type="Proteomes" id="UP000238730">
    <property type="component" value="Unassembled WGS sequence"/>
</dbReference>
<keyword evidence="7" id="KW-0482">Metalloprotease</keyword>
<gene>
    <name evidence="11" type="ORF">BTO08_08370</name>
</gene>
<comment type="pathway">
    <text evidence="8">Cell wall degradation; peptidoglycan degradation.</text>
</comment>
<dbReference type="PROSITE" id="PS51782">
    <property type="entry name" value="LYSM"/>
    <property type="match status" value="1"/>
</dbReference>
<evidence type="ECO:0000256" key="1">
    <source>
        <dbReference type="ARBA" id="ARBA00001947"/>
    </source>
</evidence>
<proteinExistence type="predicted"/>
<dbReference type="InterPro" id="IPR011055">
    <property type="entry name" value="Dup_hybrid_motif"/>
</dbReference>
<dbReference type="InterPro" id="IPR045834">
    <property type="entry name" value="Csd3_N2"/>
</dbReference>
<dbReference type="CDD" id="cd00118">
    <property type="entry name" value="LysM"/>
    <property type="match status" value="1"/>
</dbReference>
<evidence type="ECO:0000256" key="9">
    <source>
        <dbReference type="SAM" id="Phobius"/>
    </source>
</evidence>
<feature type="domain" description="LysM" evidence="10">
    <location>
        <begin position="103"/>
        <end position="148"/>
    </location>
</feature>
<evidence type="ECO:0000256" key="6">
    <source>
        <dbReference type="ARBA" id="ARBA00022833"/>
    </source>
</evidence>
<dbReference type="InterPro" id="IPR018392">
    <property type="entry name" value="LysM"/>
</dbReference>
<dbReference type="PANTHER" id="PTHR21666:SF292">
    <property type="entry name" value="MUREIN DD-ENDOPEPTIDASE MEPM"/>
    <property type="match status" value="1"/>
</dbReference>
<dbReference type="Pfam" id="PF19425">
    <property type="entry name" value="Csd3_N2"/>
    <property type="match status" value="1"/>
</dbReference>
<dbReference type="InterPro" id="IPR016047">
    <property type="entry name" value="M23ase_b-sheet_dom"/>
</dbReference>
<evidence type="ECO:0000313" key="12">
    <source>
        <dbReference type="Proteomes" id="UP000238730"/>
    </source>
</evidence>
<dbReference type="RefSeq" id="WP_105060631.1">
    <property type="nucleotide sequence ID" value="NZ_MSCJ01000001.1"/>
</dbReference>
<dbReference type="AlphaFoldDB" id="A0A2S7W0S3"/>
<evidence type="ECO:0000256" key="3">
    <source>
        <dbReference type="ARBA" id="ARBA00022670"/>
    </source>
</evidence>
<dbReference type="GO" id="GO:0006508">
    <property type="term" value="P:proteolysis"/>
    <property type="evidence" value="ECO:0007669"/>
    <property type="project" value="UniProtKB-KW"/>
</dbReference>
<dbReference type="CDD" id="cd12797">
    <property type="entry name" value="M23_peptidase"/>
    <property type="match status" value="1"/>
</dbReference>
<accession>A0A2S7W0S3</accession>
<dbReference type="FunFam" id="2.70.70.10:FF:000002">
    <property type="entry name" value="Murein DD-endopeptidase MepM"/>
    <property type="match status" value="1"/>
</dbReference>
<dbReference type="OrthoDB" id="9805070at2"/>
<dbReference type="GO" id="GO:0004222">
    <property type="term" value="F:metalloendopeptidase activity"/>
    <property type="evidence" value="ECO:0007669"/>
    <property type="project" value="TreeGrafter"/>
</dbReference>
<dbReference type="NCBIfam" id="NF008652">
    <property type="entry name" value="PRK11649.1"/>
    <property type="match status" value="1"/>
</dbReference>
<evidence type="ECO:0000256" key="8">
    <source>
        <dbReference type="ARBA" id="ARBA00060568"/>
    </source>
</evidence>
<dbReference type="Pfam" id="PF01551">
    <property type="entry name" value="Peptidase_M23"/>
    <property type="match status" value="1"/>
</dbReference>
<keyword evidence="9" id="KW-0472">Membrane</keyword>
<feature type="transmembrane region" description="Helical" evidence="9">
    <location>
        <begin position="20"/>
        <end position="38"/>
    </location>
</feature>
<organism evidence="11 12">
    <name type="scientific">Photobacterium angustum</name>
    <dbReference type="NCBI Taxonomy" id="661"/>
    <lineage>
        <taxon>Bacteria</taxon>
        <taxon>Pseudomonadati</taxon>
        <taxon>Pseudomonadota</taxon>
        <taxon>Gammaproteobacteria</taxon>
        <taxon>Vibrionales</taxon>
        <taxon>Vibrionaceae</taxon>
        <taxon>Photobacterium</taxon>
    </lineage>
</organism>
<sequence length="453" mass="50725">MKLYQAAATSIKELPRQHKIALVSTSVLMMAAIMWQPSKPQVTFPSSSVNKRVDVTLPSKLDLLSEQDSEPLGVSLDQNDPEFQAPKDEIEQQLDDAKAEVEHKHRVASGETLGIIFSQYGLPISDMYRLIDANKSVQNLRVGQTLEWEVDDDGKLTELKIIRSKKETDAFTLSKKGYVYKKIVKKGEMKPVTLIGRVNGSFYNSARAAGLTPTQIQTLVKALQWKFNLGREARKGDRFAVGIDREFIDGKAVGKGDVNAFYYKSANGKNSTFIIRGDDDQFYDSSGHSLNRAFRRIPTSKRYRISSSFNPNRLHPVTGRRSPHNGTDFAVPIGTSVLAAGDGVVVKSRYHPLAGNYIVVKHGREYMTRYLHLSKREVKVGDKVKMGQRIAKSGNTGRSTGPHLHFELIKNGRPVDAMKVSLPQADPLYGKERKNFMKQVSFYKNKFNDVISS</sequence>
<evidence type="ECO:0000256" key="2">
    <source>
        <dbReference type="ARBA" id="ARBA00004196"/>
    </source>
</evidence>
<keyword evidence="9" id="KW-0812">Transmembrane</keyword>
<dbReference type="Gene3D" id="3.10.450.350">
    <property type="match status" value="2"/>
</dbReference>
<dbReference type="Gene3D" id="2.70.70.10">
    <property type="entry name" value="Glucose Permease (Domain IIA)"/>
    <property type="match status" value="1"/>
</dbReference>
<comment type="subcellular location">
    <subcellularLocation>
        <location evidence="2">Cell envelope</location>
    </subcellularLocation>
</comment>
<dbReference type="GO" id="GO:0042834">
    <property type="term" value="F:peptidoglycan binding"/>
    <property type="evidence" value="ECO:0007669"/>
    <property type="project" value="InterPro"/>
</dbReference>
<keyword evidence="3" id="KW-0645">Protease</keyword>
<dbReference type="GO" id="GO:0046872">
    <property type="term" value="F:metal ion binding"/>
    <property type="evidence" value="ECO:0007669"/>
    <property type="project" value="UniProtKB-KW"/>
</dbReference>
<dbReference type="InterPro" id="IPR050570">
    <property type="entry name" value="Cell_wall_metabolism_enzyme"/>
</dbReference>
<keyword evidence="6" id="KW-0862">Zinc</keyword>
<dbReference type="GO" id="GO:0030313">
    <property type="term" value="C:cell envelope"/>
    <property type="evidence" value="ECO:0007669"/>
    <property type="project" value="UniProtKB-SubCell"/>
</dbReference>
<evidence type="ECO:0000256" key="7">
    <source>
        <dbReference type="ARBA" id="ARBA00023049"/>
    </source>
</evidence>
<dbReference type="Pfam" id="PF04225">
    <property type="entry name" value="LysM_OapA"/>
    <property type="match status" value="1"/>
</dbReference>
<keyword evidence="4" id="KW-0479">Metal-binding</keyword>
<dbReference type="EMBL" id="MSCJ01000001">
    <property type="protein sequence ID" value="PQJ67424.1"/>
    <property type="molecule type" value="Genomic_DNA"/>
</dbReference>
<evidence type="ECO:0000256" key="4">
    <source>
        <dbReference type="ARBA" id="ARBA00022723"/>
    </source>
</evidence>
<dbReference type="InterPro" id="IPR007340">
    <property type="entry name" value="LysM_Opacity-associatedA"/>
</dbReference>
<reference evidence="11 12" key="1">
    <citation type="submission" date="2016-12" db="EMBL/GenBank/DDBJ databases">
        <title>Diversity of luminous bacteria.</title>
        <authorList>
            <person name="Yoshizawa S."/>
            <person name="Kogure K."/>
        </authorList>
    </citation>
    <scope>NUCLEOTIDE SEQUENCE [LARGE SCALE GENOMIC DNA]</scope>
    <source>
        <strain evidence="11 12">LC1-200</strain>
    </source>
</reference>
<evidence type="ECO:0000259" key="10">
    <source>
        <dbReference type="PROSITE" id="PS51782"/>
    </source>
</evidence>
<keyword evidence="5" id="KW-0378">Hydrolase</keyword>
<evidence type="ECO:0000256" key="5">
    <source>
        <dbReference type="ARBA" id="ARBA00022801"/>
    </source>
</evidence>
<keyword evidence="9" id="KW-1133">Transmembrane helix</keyword>